<reference evidence="4 5" key="1">
    <citation type="submission" date="2016-10" db="EMBL/GenBank/DDBJ databases">
        <authorList>
            <person name="de Groot N.N."/>
        </authorList>
    </citation>
    <scope>NUCLEOTIDE SEQUENCE [LARGE SCALE GENOMIC DNA]</scope>
    <source>
        <strain evidence="4 5">DSM 45610</strain>
    </source>
</reference>
<comment type="similarity">
    <text evidence="1">Belongs to the DinB family.</text>
</comment>
<keyword evidence="2 3" id="KW-0479">Metal-binding</keyword>
<feature type="binding site" evidence="3">
    <location>
        <position position="135"/>
    </location>
    <ligand>
        <name>a divalent metal cation</name>
        <dbReference type="ChEBI" id="CHEBI:60240"/>
    </ligand>
</feature>
<organism evidence="4 5">
    <name type="scientific">Marininema mesophilum</name>
    <dbReference type="NCBI Taxonomy" id="1048340"/>
    <lineage>
        <taxon>Bacteria</taxon>
        <taxon>Bacillati</taxon>
        <taxon>Bacillota</taxon>
        <taxon>Bacilli</taxon>
        <taxon>Bacillales</taxon>
        <taxon>Thermoactinomycetaceae</taxon>
        <taxon>Marininema</taxon>
    </lineage>
</organism>
<name>A0A1H3CB25_9BACL</name>
<dbReference type="STRING" id="1048340.SAMN05444487_12125"/>
<evidence type="ECO:0000313" key="4">
    <source>
        <dbReference type="EMBL" id="SDX51367.1"/>
    </source>
</evidence>
<evidence type="ECO:0000313" key="5">
    <source>
        <dbReference type="Proteomes" id="UP000198534"/>
    </source>
</evidence>
<dbReference type="Proteomes" id="UP000198534">
    <property type="component" value="Unassembled WGS sequence"/>
</dbReference>
<protein>
    <submittedName>
        <fullName evidence="4">Uncharacterized damage-inducible protein DinB (Forms a four-helix bundle)</fullName>
    </submittedName>
</protein>
<dbReference type="AlphaFoldDB" id="A0A1H3CB25"/>
<sequence>MNSHDYHWVKQIRGNLLNFCSELEPQDFTRQLDNFASQSIQEILLHIADCYHGWLGSFVLLKTQEPFIPKENRHSFGIEEIKQHFEHGDTFVDEVLKGPLDEPLKRPIPWRAGSELITRTPGQLLMHAVTHEFHHKGQIATIARQMGYGPPNTDVLGIED</sequence>
<evidence type="ECO:0000256" key="1">
    <source>
        <dbReference type="ARBA" id="ARBA00008635"/>
    </source>
</evidence>
<dbReference type="GO" id="GO:0046872">
    <property type="term" value="F:metal ion binding"/>
    <property type="evidence" value="ECO:0007669"/>
    <property type="project" value="UniProtKB-KW"/>
</dbReference>
<keyword evidence="5" id="KW-1185">Reference proteome</keyword>
<dbReference type="InterPro" id="IPR034660">
    <property type="entry name" value="DinB/YfiT-like"/>
</dbReference>
<dbReference type="RefSeq" id="WP_091742840.1">
    <property type="nucleotide sequence ID" value="NZ_FNNQ01000021.1"/>
</dbReference>
<evidence type="ECO:0000256" key="3">
    <source>
        <dbReference type="PIRSR" id="PIRSR607837-1"/>
    </source>
</evidence>
<dbReference type="OrthoDB" id="118635at2"/>
<dbReference type="SUPFAM" id="SSF109854">
    <property type="entry name" value="DinB/YfiT-like putative metalloenzymes"/>
    <property type="match status" value="1"/>
</dbReference>
<accession>A0A1H3CB25</accession>
<gene>
    <name evidence="4" type="ORF">SAMN05444487_12125</name>
</gene>
<dbReference type="InterPro" id="IPR007837">
    <property type="entry name" value="DinB"/>
</dbReference>
<dbReference type="PANTHER" id="PTHR37302">
    <property type="entry name" value="SLR1116 PROTEIN"/>
    <property type="match status" value="1"/>
</dbReference>
<dbReference type="EMBL" id="FNNQ01000021">
    <property type="protein sequence ID" value="SDX51367.1"/>
    <property type="molecule type" value="Genomic_DNA"/>
</dbReference>
<dbReference type="PANTHER" id="PTHR37302:SF3">
    <property type="entry name" value="DAMAGE-INDUCIBLE PROTEIN DINB"/>
    <property type="match status" value="1"/>
</dbReference>
<evidence type="ECO:0000256" key="2">
    <source>
        <dbReference type="ARBA" id="ARBA00022723"/>
    </source>
</evidence>
<feature type="binding site" evidence="3">
    <location>
        <position position="46"/>
    </location>
    <ligand>
        <name>a divalent metal cation</name>
        <dbReference type="ChEBI" id="CHEBI:60240"/>
    </ligand>
</feature>
<dbReference type="Gene3D" id="1.20.120.450">
    <property type="entry name" value="dinb family like domain"/>
    <property type="match status" value="1"/>
</dbReference>
<dbReference type="Pfam" id="PF05163">
    <property type="entry name" value="DinB"/>
    <property type="match status" value="1"/>
</dbReference>
<proteinExistence type="inferred from homology"/>
<feature type="binding site" evidence="3">
    <location>
        <position position="131"/>
    </location>
    <ligand>
        <name>a divalent metal cation</name>
        <dbReference type="ChEBI" id="CHEBI:60240"/>
    </ligand>
</feature>